<keyword evidence="1" id="KW-0812">Transmembrane</keyword>
<accession>A0A656QHW9</accession>
<keyword evidence="1" id="KW-1133">Transmembrane helix</keyword>
<evidence type="ECO:0000256" key="1">
    <source>
        <dbReference type="SAM" id="Phobius"/>
    </source>
</evidence>
<feature type="transmembrane region" description="Helical" evidence="1">
    <location>
        <begin position="89"/>
        <end position="112"/>
    </location>
</feature>
<dbReference type="Proteomes" id="UP000027451">
    <property type="component" value="Unassembled WGS sequence"/>
</dbReference>
<comment type="caution">
    <text evidence="2">The sequence shown here is derived from an EMBL/GenBank/DDBJ whole genome shotgun (WGS) entry which is preliminary data.</text>
</comment>
<name>A0A656QHW9_9BURK</name>
<sequence>MTGLGRFPSGERRVDLAAFGRRDGGSHADAPCGWPAVIGGLAGAQTLVGVLHRRSVLHALFAALLLIAAPAIALGIVVRFTHVPLRGLYLLRALLFAALVSSVLACGIDITSASSHVLDFPMNAPLRGVAHFVGMFVTTPVGFQRTMPPGITSSSPSACAPNVRREALRRIRRTYRRVRPCVARAR</sequence>
<reference evidence="2 3" key="1">
    <citation type="submission" date="2014-03" db="EMBL/GenBank/DDBJ databases">
        <title>Draft Genome Sequences of Four Burkholderia Strains.</title>
        <authorList>
            <person name="Liu X.Y."/>
            <person name="Li C.X."/>
            <person name="Xu J.H."/>
        </authorList>
    </citation>
    <scope>NUCLEOTIDE SEQUENCE [LARGE SCALE GENOMIC DNA]</scope>
    <source>
        <strain evidence="2 3">OP-1</strain>
    </source>
</reference>
<dbReference type="RefSeq" id="WP_034473268.1">
    <property type="nucleotide sequence ID" value="NZ_JFHD01000026.1"/>
</dbReference>
<dbReference type="AlphaFoldDB" id="A0A656QHW9"/>
<keyword evidence="3" id="KW-1185">Reference proteome</keyword>
<dbReference type="EMBL" id="JFHD01000026">
    <property type="protein sequence ID" value="KDR27359.1"/>
    <property type="molecule type" value="Genomic_DNA"/>
</dbReference>
<proteinExistence type="predicted"/>
<keyword evidence="1" id="KW-0472">Membrane</keyword>
<protein>
    <submittedName>
        <fullName evidence="2">Uncharacterized protein</fullName>
    </submittedName>
</protein>
<evidence type="ECO:0000313" key="2">
    <source>
        <dbReference type="EMBL" id="KDR27359.1"/>
    </source>
</evidence>
<gene>
    <name evidence="2" type="ORF">BG60_18070</name>
</gene>
<organism evidence="2 3">
    <name type="scientific">Caballeronia zhejiangensis</name>
    <dbReference type="NCBI Taxonomy" id="871203"/>
    <lineage>
        <taxon>Bacteria</taxon>
        <taxon>Pseudomonadati</taxon>
        <taxon>Pseudomonadota</taxon>
        <taxon>Betaproteobacteria</taxon>
        <taxon>Burkholderiales</taxon>
        <taxon>Burkholderiaceae</taxon>
        <taxon>Caballeronia</taxon>
    </lineage>
</organism>
<feature type="transmembrane region" description="Helical" evidence="1">
    <location>
        <begin position="56"/>
        <end position="77"/>
    </location>
</feature>
<evidence type="ECO:0000313" key="3">
    <source>
        <dbReference type="Proteomes" id="UP000027451"/>
    </source>
</evidence>